<reference evidence="6" key="2">
    <citation type="submission" date="2020-07" db="EMBL/GenBank/DDBJ databases">
        <authorList>
            <person name="Vera ALvarez R."/>
            <person name="Arias-Moreno D.M."/>
            <person name="Jimenez-Jacinto V."/>
            <person name="Jimenez-Bremont J.F."/>
            <person name="Swaminathan K."/>
            <person name="Moose S.P."/>
            <person name="Guerrero-Gonzalez M.L."/>
            <person name="Marino-Ramirez L."/>
            <person name="Landsman D."/>
            <person name="Rodriguez-Kessler M."/>
            <person name="Delgado-Sanchez P."/>
        </authorList>
    </citation>
    <scope>NUCLEOTIDE SEQUENCE</scope>
    <source>
        <tissue evidence="6">Cladode</tissue>
    </source>
</reference>
<protein>
    <recommendedName>
        <fullName evidence="5">RRM domain-containing protein</fullName>
    </recommendedName>
</protein>
<dbReference type="SMART" id="SM00360">
    <property type="entry name" value="RRM"/>
    <property type="match status" value="1"/>
</dbReference>
<proteinExistence type="predicted"/>
<dbReference type="CDD" id="cd12285">
    <property type="entry name" value="RRM3_RBM39_like"/>
    <property type="match status" value="1"/>
</dbReference>
<name>A0A7C9CUT7_OPUST</name>
<keyword evidence="1" id="KW-0597">Phosphoprotein</keyword>
<evidence type="ECO:0000313" key="6">
    <source>
        <dbReference type="EMBL" id="MBA4624503.1"/>
    </source>
</evidence>
<organism evidence="6">
    <name type="scientific">Opuntia streptacantha</name>
    <name type="common">Prickly pear cactus</name>
    <name type="synonym">Opuntia cardona</name>
    <dbReference type="NCBI Taxonomy" id="393608"/>
    <lineage>
        <taxon>Eukaryota</taxon>
        <taxon>Viridiplantae</taxon>
        <taxon>Streptophyta</taxon>
        <taxon>Embryophyta</taxon>
        <taxon>Tracheophyta</taxon>
        <taxon>Spermatophyta</taxon>
        <taxon>Magnoliopsida</taxon>
        <taxon>eudicotyledons</taxon>
        <taxon>Gunneridae</taxon>
        <taxon>Pentapetalae</taxon>
        <taxon>Caryophyllales</taxon>
        <taxon>Cactineae</taxon>
        <taxon>Cactaceae</taxon>
        <taxon>Opuntioideae</taxon>
        <taxon>Opuntia</taxon>
    </lineage>
</organism>
<dbReference type="GO" id="GO:0006397">
    <property type="term" value="P:mRNA processing"/>
    <property type="evidence" value="ECO:0007669"/>
    <property type="project" value="InterPro"/>
</dbReference>
<dbReference type="InterPro" id="IPR000504">
    <property type="entry name" value="RRM_dom"/>
</dbReference>
<accession>A0A7C9CUT7</accession>
<dbReference type="Pfam" id="PF15519">
    <property type="entry name" value="RBM39linker"/>
    <property type="match status" value="1"/>
</dbReference>
<evidence type="ECO:0000256" key="2">
    <source>
        <dbReference type="ARBA" id="ARBA00022737"/>
    </source>
</evidence>
<dbReference type="Gene3D" id="3.30.70.330">
    <property type="match status" value="1"/>
</dbReference>
<dbReference type="InterPro" id="IPR012677">
    <property type="entry name" value="Nucleotide-bd_a/b_plait_sf"/>
</dbReference>
<feature type="domain" description="RRM" evidence="5">
    <location>
        <begin position="66"/>
        <end position="143"/>
    </location>
</feature>
<evidence type="ECO:0000256" key="4">
    <source>
        <dbReference type="SAM" id="MobiDB-lite"/>
    </source>
</evidence>
<dbReference type="PANTHER" id="PTHR48036">
    <property type="entry name" value="SPLICING FACTOR (PAD-1), PUTATIVE (AFU_ORTHOLOGUE AFUA_1G15810)-RELATED"/>
    <property type="match status" value="1"/>
</dbReference>
<evidence type="ECO:0000256" key="1">
    <source>
        <dbReference type="ARBA" id="ARBA00022553"/>
    </source>
</evidence>
<dbReference type="SUPFAM" id="SSF54928">
    <property type="entry name" value="RNA-binding domain, RBD"/>
    <property type="match status" value="1"/>
</dbReference>
<feature type="region of interest" description="Disordered" evidence="4">
    <location>
        <begin position="1"/>
        <end position="32"/>
    </location>
</feature>
<evidence type="ECO:0000259" key="5">
    <source>
        <dbReference type="SMART" id="SM00360"/>
    </source>
</evidence>
<dbReference type="GO" id="GO:0005634">
    <property type="term" value="C:nucleus"/>
    <property type="evidence" value="ECO:0007669"/>
    <property type="project" value="InterPro"/>
</dbReference>
<reference evidence="6" key="1">
    <citation type="journal article" date="2013" name="J. Plant Res.">
        <title>Effect of fungi and light on seed germination of three Opuntia species from semiarid lands of central Mexico.</title>
        <authorList>
            <person name="Delgado-Sanchez P."/>
            <person name="Jimenez-Bremont J.F."/>
            <person name="Guerrero-Gonzalez Mde L."/>
            <person name="Flores J."/>
        </authorList>
    </citation>
    <scope>NUCLEOTIDE SEQUENCE</scope>
    <source>
        <tissue evidence="6">Cladode</tissue>
    </source>
</reference>
<dbReference type="GO" id="GO:0003723">
    <property type="term" value="F:RNA binding"/>
    <property type="evidence" value="ECO:0007669"/>
    <property type="project" value="UniProtKB-KW"/>
</dbReference>
<keyword evidence="3" id="KW-0694">RNA-binding</keyword>
<dbReference type="InterPro" id="IPR035979">
    <property type="entry name" value="RBD_domain_sf"/>
</dbReference>
<dbReference type="AlphaFoldDB" id="A0A7C9CUT7"/>
<dbReference type="InterPro" id="IPR029123">
    <property type="entry name" value="RBM39_linker"/>
</dbReference>
<dbReference type="EMBL" id="GISG01047843">
    <property type="protein sequence ID" value="MBA4624503.1"/>
    <property type="molecule type" value="Transcribed_RNA"/>
</dbReference>
<dbReference type="InterPro" id="IPR006509">
    <property type="entry name" value="RBM39_SF"/>
</dbReference>
<keyword evidence="2" id="KW-0677">Repeat</keyword>
<evidence type="ECO:0000256" key="3">
    <source>
        <dbReference type="ARBA" id="ARBA00022884"/>
    </source>
</evidence>
<sequence length="159" mass="17459">MQKLDRTGTASSIAGSLGAPLLNGSAPSQQPIPVPLNGQAAISAPMLPGQVLPAPISEPIGTPSECLLLKNLFDPSTETDPEFDLDIKEDVGEECSKFGRVRHIYVDKHSAGHVYLRFDNKEAAMNAQRGMHMRWFARRLIIAVFMQPQDYEAKFRDAP</sequence>